<dbReference type="SUPFAM" id="SSF56529">
    <property type="entry name" value="FAH"/>
    <property type="match status" value="1"/>
</dbReference>
<dbReference type="RefSeq" id="WP_109089331.1">
    <property type="nucleotide sequence ID" value="NZ_QEXO01000003.1"/>
</dbReference>
<feature type="domain" description="Fumarylacetoacetase-like C-terminal" evidence="5">
    <location>
        <begin position="93"/>
        <end position="304"/>
    </location>
</feature>
<comment type="caution">
    <text evidence="6">The sequence shown here is derived from an EMBL/GenBank/DDBJ whole genome shotgun (WGS) entry which is preliminary data.</text>
</comment>
<dbReference type="Pfam" id="PF01557">
    <property type="entry name" value="FAA_hydrolase"/>
    <property type="match status" value="1"/>
</dbReference>
<comment type="similarity">
    <text evidence="2">Belongs to the FAH family.</text>
</comment>
<dbReference type="STRING" id="511.UZ73_11375"/>
<dbReference type="GO" id="GO:0016853">
    <property type="term" value="F:isomerase activity"/>
    <property type="evidence" value="ECO:0007669"/>
    <property type="project" value="UniProtKB-ARBA"/>
</dbReference>
<evidence type="ECO:0000259" key="5">
    <source>
        <dbReference type="Pfam" id="PF01557"/>
    </source>
</evidence>
<organism evidence="6 7">
    <name type="scientific">Alcaligenes faecalis</name>
    <dbReference type="NCBI Taxonomy" id="511"/>
    <lineage>
        <taxon>Bacteria</taxon>
        <taxon>Pseudomonadati</taxon>
        <taxon>Pseudomonadota</taxon>
        <taxon>Betaproteobacteria</taxon>
        <taxon>Burkholderiales</taxon>
        <taxon>Alcaligenaceae</taxon>
        <taxon>Alcaligenes</taxon>
    </lineage>
</organism>
<dbReference type="PANTHER" id="PTHR11820:SF7">
    <property type="entry name" value="ACYLPYRUVASE FAHD1, MITOCHONDRIAL"/>
    <property type="match status" value="1"/>
</dbReference>
<keyword evidence="4" id="KW-0378">Hydrolase</keyword>
<protein>
    <recommendedName>
        <fullName evidence="5">Fumarylacetoacetase-like C-terminal domain-containing protein</fullName>
    </recommendedName>
</protein>
<name>A0A2U2BJN8_ALCFA</name>
<dbReference type="GO" id="GO:0046872">
    <property type="term" value="F:metal ion binding"/>
    <property type="evidence" value="ECO:0007669"/>
    <property type="project" value="UniProtKB-KW"/>
</dbReference>
<dbReference type="InterPro" id="IPR011234">
    <property type="entry name" value="Fumarylacetoacetase-like_C"/>
</dbReference>
<dbReference type="AlphaFoldDB" id="A0A2U2BJN8"/>
<evidence type="ECO:0000313" key="7">
    <source>
        <dbReference type="Proteomes" id="UP000245216"/>
    </source>
</evidence>
<dbReference type="Proteomes" id="UP000245216">
    <property type="component" value="Unassembled WGS sequence"/>
</dbReference>
<dbReference type="Gene3D" id="3.90.850.10">
    <property type="entry name" value="Fumarylacetoacetase-like, C-terminal domain"/>
    <property type="match status" value="1"/>
</dbReference>
<evidence type="ECO:0000256" key="3">
    <source>
        <dbReference type="ARBA" id="ARBA00022723"/>
    </source>
</evidence>
<evidence type="ECO:0000313" key="6">
    <source>
        <dbReference type="EMBL" id="PWE14177.1"/>
    </source>
</evidence>
<dbReference type="PANTHER" id="PTHR11820">
    <property type="entry name" value="ACYLPYRUVASE"/>
    <property type="match status" value="1"/>
</dbReference>
<dbReference type="EMBL" id="QEXO01000003">
    <property type="protein sequence ID" value="PWE14177.1"/>
    <property type="molecule type" value="Genomic_DNA"/>
</dbReference>
<evidence type="ECO:0000256" key="4">
    <source>
        <dbReference type="ARBA" id="ARBA00022801"/>
    </source>
</evidence>
<dbReference type="FunFam" id="3.90.850.10:FF:000002">
    <property type="entry name" value="2-hydroxyhepta-2,4-diene-1,7-dioate isomerase"/>
    <property type="match status" value="1"/>
</dbReference>
<proteinExistence type="inferred from homology"/>
<evidence type="ECO:0000256" key="2">
    <source>
        <dbReference type="ARBA" id="ARBA00010211"/>
    </source>
</evidence>
<comment type="cofactor">
    <cofactor evidence="1">
        <name>Mg(2+)</name>
        <dbReference type="ChEBI" id="CHEBI:18420"/>
    </cofactor>
</comment>
<keyword evidence="3" id="KW-0479">Metal-binding</keyword>
<reference evidence="6 7" key="2">
    <citation type="submission" date="2018-05" db="EMBL/GenBank/DDBJ databases">
        <authorList>
            <person name="Lanie J.A."/>
            <person name="Ng W.-L."/>
            <person name="Kazmierczak K.M."/>
            <person name="Andrzejewski T.M."/>
            <person name="Davidsen T.M."/>
            <person name="Wayne K.J."/>
            <person name="Tettelin H."/>
            <person name="Glass J.I."/>
            <person name="Rusch D."/>
            <person name="Podicherti R."/>
            <person name="Tsui H.-C.T."/>
            <person name="Winkler M.E."/>
        </authorList>
    </citation>
    <scope>NUCLEOTIDE SEQUENCE [LARGE SCALE GENOMIC DNA]</scope>
    <source>
        <strain evidence="6 7">YBY</strain>
    </source>
</reference>
<reference evidence="6 7" key="1">
    <citation type="submission" date="2018-05" db="EMBL/GenBank/DDBJ databases">
        <title>Genome Sequence of an Efficient Indole-Degrading Bacterium, Alcaligenes sp.YBY.</title>
        <authorList>
            <person name="Yang B."/>
        </authorList>
    </citation>
    <scope>NUCLEOTIDE SEQUENCE [LARGE SCALE GENOMIC DNA]</scope>
    <source>
        <strain evidence="6 7">YBY</strain>
    </source>
</reference>
<dbReference type="GO" id="GO:0018773">
    <property type="term" value="F:acetylpyruvate hydrolase activity"/>
    <property type="evidence" value="ECO:0007669"/>
    <property type="project" value="TreeGrafter"/>
</dbReference>
<evidence type="ECO:0000256" key="1">
    <source>
        <dbReference type="ARBA" id="ARBA00001946"/>
    </source>
</evidence>
<gene>
    <name evidence="6" type="ORF">DF183_13610</name>
</gene>
<dbReference type="InterPro" id="IPR036663">
    <property type="entry name" value="Fumarylacetoacetase_C_sf"/>
</dbReference>
<accession>A0A2U2BJN8</accession>
<sequence>MKLLTFVDAGETHLGGMLDDDRVVDLTQAWGMYEHPLSARQAPTEVIDAIFMGDEILISLQLLMEQASQAKAPFHAAQDLCFLAPVPNPAKNIFCVGRNYRAHIVEGNLARGRAADDFPKALEFFSKPPTTVVGHQALVSRHAAHTKMLDYEVELGIVIGKEGRDIPVEDALDYVFGYTVINDITARDLQALHGQWFKGKSLDGTCPIGPVVALKTSIADPNALDLELEVNGELRQSANTSDMLFDVPNIIAQLSAGMTLEPGDIIATGTPSGVGFAMQPPRSLEPGDVIKARIPAIGELVTTIE</sequence>
<dbReference type="GO" id="GO:0019752">
    <property type="term" value="P:carboxylic acid metabolic process"/>
    <property type="evidence" value="ECO:0007669"/>
    <property type="project" value="UniProtKB-ARBA"/>
</dbReference>